<reference evidence="1" key="1">
    <citation type="submission" date="2022-07" db="EMBL/GenBank/DDBJ databases">
        <title>Genome Sequence of Phlebia brevispora.</title>
        <authorList>
            <person name="Buettner E."/>
        </authorList>
    </citation>
    <scope>NUCLEOTIDE SEQUENCE</scope>
    <source>
        <strain evidence="1">MPL23</strain>
    </source>
</reference>
<protein>
    <submittedName>
        <fullName evidence="1">Uncharacterized protein</fullName>
    </submittedName>
</protein>
<name>A0ACC1SKS3_9APHY</name>
<dbReference type="Proteomes" id="UP001148662">
    <property type="component" value="Unassembled WGS sequence"/>
</dbReference>
<evidence type="ECO:0000313" key="2">
    <source>
        <dbReference type="Proteomes" id="UP001148662"/>
    </source>
</evidence>
<keyword evidence="2" id="KW-1185">Reference proteome</keyword>
<gene>
    <name evidence="1" type="ORF">NM688_g6033</name>
</gene>
<organism evidence="1 2">
    <name type="scientific">Phlebia brevispora</name>
    <dbReference type="NCBI Taxonomy" id="194682"/>
    <lineage>
        <taxon>Eukaryota</taxon>
        <taxon>Fungi</taxon>
        <taxon>Dikarya</taxon>
        <taxon>Basidiomycota</taxon>
        <taxon>Agaricomycotina</taxon>
        <taxon>Agaricomycetes</taxon>
        <taxon>Polyporales</taxon>
        <taxon>Meruliaceae</taxon>
        <taxon>Phlebia</taxon>
    </lineage>
</organism>
<dbReference type="EMBL" id="JANHOG010001184">
    <property type="protein sequence ID" value="KAJ3541852.1"/>
    <property type="molecule type" value="Genomic_DNA"/>
</dbReference>
<proteinExistence type="predicted"/>
<accession>A0ACC1SKS3</accession>
<evidence type="ECO:0000313" key="1">
    <source>
        <dbReference type="EMBL" id="KAJ3541852.1"/>
    </source>
</evidence>
<comment type="caution">
    <text evidence="1">The sequence shown here is derived from an EMBL/GenBank/DDBJ whole genome shotgun (WGS) entry which is preliminary data.</text>
</comment>
<sequence>MLNYLVSLLFICVFFSPLWASPLVDFQVAQPLTLPSDAKQCTVKILERTFAFSYGSPEVVSYTPATDCGTPGSWAGISLNLTVTSNGTQYDRLGIFTLNNVEIWRTSTPEPTRGDGIIWTYLKDVTRYTPLFAVPGTFTLELDNLIETGLDGEYASVLYATFYASSAQHPPGLHADVILPISTLANNSGDLISVPPTFSLNVTVPRNAISIYAEIIPSGNGDEEFWCFNIPNQWLNDLPADTTFGYGPFREVRLMVDGSVVGVVFPYVVVFTGGIAPTLWRPITSYGALDLPTFYVDLTPFVPVLTDGQPHNISMDVVSAENDHEINQNWYLTANLQVVTDKSSTKPTTGKITVYDVQPFAETTTFGSVKNGVVSTTVTATRNIHIESDIISGSGERTHVVWLQSLSYSNVQTYRQNASVQTLRQTTTGSVSSTHNGQSTIVDNFSLPFNVDFTYLTPDWTNWTTSVDHSYNRVAAVHPYVISTTIKNHQTAAAFFQLASTGNFGFGNNSNTFSYSDLNGNTYTWDVSSVNTSITHNAQGGTLAQNHQLPDETSSEVQSIFAKPRLPGRNNP</sequence>